<organism evidence="3 4">
    <name type="scientific">Glutinoglossum americanum</name>
    <dbReference type="NCBI Taxonomy" id="1670608"/>
    <lineage>
        <taxon>Eukaryota</taxon>
        <taxon>Fungi</taxon>
        <taxon>Dikarya</taxon>
        <taxon>Ascomycota</taxon>
        <taxon>Pezizomycotina</taxon>
        <taxon>Geoglossomycetes</taxon>
        <taxon>Geoglossales</taxon>
        <taxon>Geoglossaceae</taxon>
        <taxon>Glutinoglossum</taxon>
    </lineage>
</organism>
<keyword evidence="4" id="KW-1185">Reference proteome</keyword>
<evidence type="ECO:0008006" key="5">
    <source>
        <dbReference type="Google" id="ProtNLM"/>
    </source>
</evidence>
<dbReference type="AlphaFoldDB" id="A0A9P8I2H8"/>
<dbReference type="PANTHER" id="PTHR34883">
    <property type="entry name" value="SERINE-RICH PROTEIN, PUTATIVE-RELATED-RELATED"/>
    <property type="match status" value="1"/>
</dbReference>
<dbReference type="OrthoDB" id="5415867at2759"/>
<evidence type="ECO:0000256" key="2">
    <source>
        <dbReference type="SAM" id="SignalP"/>
    </source>
</evidence>
<dbReference type="Proteomes" id="UP000698800">
    <property type="component" value="Unassembled WGS sequence"/>
</dbReference>
<dbReference type="InterPro" id="IPR008972">
    <property type="entry name" value="Cupredoxin"/>
</dbReference>
<evidence type="ECO:0000256" key="1">
    <source>
        <dbReference type="SAM" id="MobiDB-lite"/>
    </source>
</evidence>
<dbReference type="PANTHER" id="PTHR34883:SF15">
    <property type="entry name" value="EXTRACELLULAR SERINE-RICH PROTEIN"/>
    <property type="match status" value="1"/>
</dbReference>
<feature type="signal peptide" evidence="2">
    <location>
        <begin position="1"/>
        <end position="21"/>
    </location>
</feature>
<feature type="compositionally biased region" description="Low complexity" evidence="1">
    <location>
        <begin position="26"/>
        <end position="47"/>
    </location>
</feature>
<protein>
    <recommendedName>
        <fullName evidence="5">Cupredoxin</fullName>
    </recommendedName>
</protein>
<feature type="chain" id="PRO_5040497378" description="Cupredoxin" evidence="2">
    <location>
        <begin position="22"/>
        <end position="210"/>
    </location>
</feature>
<dbReference type="CDD" id="cd00920">
    <property type="entry name" value="Cupredoxin"/>
    <property type="match status" value="1"/>
</dbReference>
<dbReference type="SUPFAM" id="SSF49503">
    <property type="entry name" value="Cupredoxins"/>
    <property type="match status" value="1"/>
</dbReference>
<proteinExistence type="predicted"/>
<feature type="region of interest" description="Disordered" evidence="1">
    <location>
        <begin position="26"/>
        <end position="48"/>
    </location>
</feature>
<accession>A0A9P8I2H8</accession>
<name>A0A9P8I2H8_9PEZI</name>
<dbReference type="Gene3D" id="2.60.40.420">
    <property type="entry name" value="Cupredoxins - blue copper proteins"/>
    <property type="match status" value="1"/>
</dbReference>
<dbReference type="EMBL" id="JAGHQL010000015">
    <property type="protein sequence ID" value="KAH0544696.1"/>
    <property type="molecule type" value="Genomic_DNA"/>
</dbReference>
<evidence type="ECO:0000313" key="3">
    <source>
        <dbReference type="EMBL" id="KAH0544696.1"/>
    </source>
</evidence>
<gene>
    <name evidence="3" type="ORF">FGG08_001201</name>
</gene>
<reference evidence="3" key="1">
    <citation type="submission" date="2021-03" db="EMBL/GenBank/DDBJ databases">
        <title>Comparative genomics and phylogenomic investigation of the class Geoglossomycetes provide insights into ecological specialization and systematics.</title>
        <authorList>
            <person name="Melie T."/>
            <person name="Pirro S."/>
            <person name="Miller A.N."/>
            <person name="Quandt A."/>
        </authorList>
    </citation>
    <scope>NUCLEOTIDE SEQUENCE</scope>
    <source>
        <strain evidence="3">GBOQ0MN5Z8</strain>
    </source>
</reference>
<sequence length="210" mass="21703">MLSPTILATTLLALLLPFTNAQYGAPDTPSSSTSPFPTSASSGSSSTHTIEVGNGGLTFSPDTLNVPVGDTIEFRFYPMNHSVVQSTFDSPCVPSGDSALFSGFFPVQSGMAGTSWTIKVTDTKAIWLYCSQGSHCQMGMAAVINPPSSGKTLSAYKQAAVNIGASANPASPQGGVIGPVKTQSSDASTRNEAMGKYVLVMAMVVAMFTL</sequence>
<keyword evidence="2" id="KW-0732">Signal</keyword>
<dbReference type="InterPro" id="IPR052953">
    <property type="entry name" value="Ser-rich/MCO-related"/>
</dbReference>
<comment type="caution">
    <text evidence="3">The sequence shown here is derived from an EMBL/GenBank/DDBJ whole genome shotgun (WGS) entry which is preliminary data.</text>
</comment>
<evidence type="ECO:0000313" key="4">
    <source>
        <dbReference type="Proteomes" id="UP000698800"/>
    </source>
</evidence>